<keyword evidence="3" id="KW-1185">Reference proteome</keyword>
<sequence length="151" mass="16753">MAETEKLSPQQRRHARTKARLRDALLGLSADPSRPLTAAALAREAGVGRNAIYVGHADILGELRDLAARRAAGPEARRRDEQADRDKVRALGQALDKLATQNAGLLRRALEAEELWKRSEERNAQLSRELAKLRAPTLVTREAPRRPGKQD</sequence>
<dbReference type="Proteomes" id="UP001285154">
    <property type="component" value="Unassembled WGS sequence"/>
</dbReference>
<proteinExistence type="predicted"/>
<organism evidence="2 3">
    <name type="scientific">Mesorhizobium vachelliae</name>
    <dbReference type="NCBI Taxonomy" id="3072309"/>
    <lineage>
        <taxon>Bacteria</taxon>
        <taxon>Pseudomonadati</taxon>
        <taxon>Pseudomonadota</taxon>
        <taxon>Alphaproteobacteria</taxon>
        <taxon>Hyphomicrobiales</taxon>
        <taxon>Phyllobacteriaceae</taxon>
        <taxon>Mesorhizobium</taxon>
    </lineage>
</organism>
<dbReference type="RefSeq" id="WP_320253486.1">
    <property type="nucleotide sequence ID" value="NZ_JAVIIQ010000043.1"/>
</dbReference>
<protein>
    <recommendedName>
        <fullName evidence="4">Transposase</fullName>
    </recommendedName>
</protein>
<comment type="caution">
    <text evidence="2">The sequence shown here is derived from an EMBL/GenBank/DDBJ whole genome shotgun (WGS) entry which is preliminary data.</text>
</comment>
<evidence type="ECO:0000313" key="3">
    <source>
        <dbReference type="Proteomes" id="UP001285154"/>
    </source>
</evidence>
<reference evidence="2 3" key="1">
    <citation type="submission" date="2023-08" db="EMBL/GenBank/DDBJ databases">
        <title>Implementing the SeqCode for naming new Mesorhizobium species isolated from Vachellia karroo root nodules.</title>
        <authorList>
            <person name="Van Lill M."/>
        </authorList>
    </citation>
    <scope>NUCLEOTIDE SEQUENCE [LARGE SCALE GENOMIC DNA]</scope>
    <source>
        <strain evidence="2 3">VK25D</strain>
    </source>
</reference>
<accession>A0ABU5AF79</accession>
<gene>
    <name evidence="2" type="ORF">RFM42_33805</name>
</gene>
<name>A0ABU5AF79_9HYPH</name>
<dbReference type="EMBL" id="JAVIIQ010000043">
    <property type="protein sequence ID" value="MDX8535944.1"/>
    <property type="molecule type" value="Genomic_DNA"/>
</dbReference>
<feature type="region of interest" description="Disordered" evidence="1">
    <location>
        <begin position="127"/>
        <end position="151"/>
    </location>
</feature>
<evidence type="ECO:0000313" key="2">
    <source>
        <dbReference type="EMBL" id="MDX8535944.1"/>
    </source>
</evidence>
<evidence type="ECO:0008006" key="4">
    <source>
        <dbReference type="Google" id="ProtNLM"/>
    </source>
</evidence>
<feature type="compositionally biased region" description="Basic and acidic residues" evidence="1">
    <location>
        <begin position="142"/>
        <end position="151"/>
    </location>
</feature>
<evidence type="ECO:0000256" key="1">
    <source>
        <dbReference type="SAM" id="MobiDB-lite"/>
    </source>
</evidence>